<dbReference type="GO" id="GO:0008483">
    <property type="term" value="F:transaminase activity"/>
    <property type="evidence" value="ECO:0007669"/>
    <property type="project" value="InterPro"/>
</dbReference>
<protein>
    <recommendedName>
        <fullName evidence="5">Aminotransferase class III-fold pyridoxal phosphate-dependent enzyme</fullName>
    </recommendedName>
</protein>
<dbReference type="SUPFAM" id="SSF53383">
    <property type="entry name" value="PLP-dependent transferases"/>
    <property type="match status" value="1"/>
</dbReference>
<dbReference type="Gene3D" id="3.90.1150.10">
    <property type="entry name" value="Aspartate Aminotransferase, domain 1"/>
    <property type="match status" value="1"/>
</dbReference>
<evidence type="ECO:0000256" key="3">
    <source>
        <dbReference type="ARBA" id="ARBA00022898"/>
    </source>
</evidence>
<comment type="cofactor">
    <cofactor evidence="1">
        <name>pyridoxal 5'-phosphate</name>
        <dbReference type="ChEBI" id="CHEBI:597326"/>
    </cofactor>
</comment>
<dbReference type="PANTHER" id="PTHR11986:SF58">
    <property type="entry name" value="LEUCINE_METHIONINE RACEMASE"/>
    <property type="match status" value="1"/>
</dbReference>
<dbReference type="InterPro" id="IPR015424">
    <property type="entry name" value="PyrdxlP-dep_Trfase"/>
</dbReference>
<dbReference type="InterPro" id="IPR005814">
    <property type="entry name" value="Aminotrans_3"/>
</dbReference>
<dbReference type="AlphaFoldDB" id="X1G4W2"/>
<comment type="caution">
    <text evidence="4">The sequence shown here is derived from an EMBL/GenBank/DDBJ whole genome shotgun (WGS) entry which is preliminary data.</text>
</comment>
<dbReference type="Pfam" id="PF00202">
    <property type="entry name" value="Aminotran_3"/>
    <property type="match status" value="1"/>
</dbReference>
<evidence type="ECO:0000313" key="4">
    <source>
        <dbReference type="EMBL" id="GAH28043.1"/>
    </source>
</evidence>
<organism evidence="4">
    <name type="scientific">marine sediment metagenome</name>
    <dbReference type="NCBI Taxonomy" id="412755"/>
    <lineage>
        <taxon>unclassified sequences</taxon>
        <taxon>metagenomes</taxon>
        <taxon>ecological metagenomes</taxon>
    </lineage>
</organism>
<dbReference type="InterPro" id="IPR015421">
    <property type="entry name" value="PyrdxlP-dep_Trfase_major"/>
</dbReference>
<evidence type="ECO:0008006" key="5">
    <source>
        <dbReference type="Google" id="ProtNLM"/>
    </source>
</evidence>
<reference evidence="4" key="1">
    <citation type="journal article" date="2014" name="Front. Microbiol.">
        <title>High frequency of phylogenetically diverse reductive dehalogenase-homologous genes in deep subseafloor sedimentary metagenomes.</title>
        <authorList>
            <person name="Kawai M."/>
            <person name="Futagami T."/>
            <person name="Toyoda A."/>
            <person name="Takaki Y."/>
            <person name="Nishi S."/>
            <person name="Hori S."/>
            <person name="Arai W."/>
            <person name="Tsubouchi T."/>
            <person name="Morono Y."/>
            <person name="Uchiyama I."/>
            <person name="Ito T."/>
            <person name="Fujiyama A."/>
            <person name="Inagaki F."/>
            <person name="Takami H."/>
        </authorList>
    </citation>
    <scope>NUCLEOTIDE SEQUENCE</scope>
    <source>
        <strain evidence="4">Expedition CK06-06</strain>
    </source>
</reference>
<dbReference type="GO" id="GO:0042802">
    <property type="term" value="F:identical protein binding"/>
    <property type="evidence" value="ECO:0007669"/>
    <property type="project" value="TreeGrafter"/>
</dbReference>
<sequence length="124" mass="13972">MPFNSKNKNCEKIVRENNKVIASFSRIPYYPLVIKKAYKSTVEDMDGNKFIDFLSSAGTLNVGHCHPNVVQSIIKQTQQFILYTPVYMYHKLLVDLAQKLIEITPGNFPKKVTFGLSGSDANDG</sequence>
<evidence type="ECO:0000256" key="2">
    <source>
        <dbReference type="ARBA" id="ARBA00008954"/>
    </source>
</evidence>
<dbReference type="InterPro" id="IPR050103">
    <property type="entry name" value="Class-III_PLP-dep_AT"/>
</dbReference>
<evidence type="ECO:0000256" key="1">
    <source>
        <dbReference type="ARBA" id="ARBA00001933"/>
    </source>
</evidence>
<comment type="similarity">
    <text evidence="2">Belongs to the class-III pyridoxal-phosphate-dependent aminotransferase family.</text>
</comment>
<dbReference type="Gene3D" id="3.40.640.10">
    <property type="entry name" value="Type I PLP-dependent aspartate aminotransferase-like (Major domain)"/>
    <property type="match status" value="1"/>
</dbReference>
<proteinExistence type="inferred from homology"/>
<dbReference type="PANTHER" id="PTHR11986">
    <property type="entry name" value="AMINOTRANSFERASE CLASS III"/>
    <property type="match status" value="1"/>
</dbReference>
<dbReference type="EMBL" id="BARU01000155">
    <property type="protein sequence ID" value="GAH28043.1"/>
    <property type="molecule type" value="Genomic_DNA"/>
</dbReference>
<dbReference type="InterPro" id="IPR015422">
    <property type="entry name" value="PyrdxlP-dep_Trfase_small"/>
</dbReference>
<name>X1G4W2_9ZZZZ</name>
<gene>
    <name evidence="4" type="ORF">S03H2_00681</name>
</gene>
<dbReference type="GO" id="GO:0030170">
    <property type="term" value="F:pyridoxal phosphate binding"/>
    <property type="evidence" value="ECO:0007669"/>
    <property type="project" value="InterPro"/>
</dbReference>
<keyword evidence="3" id="KW-0663">Pyridoxal phosphate</keyword>
<accession>X1G4W2</accession>